<reference evidence="2 3" key="1">
    <citation type="submission" date="2020-08" db="EMBL/GenBank/DDBJ databases">
        <title>Genomic Encyclopedia of Type Strains, Phase IV (KMG-V): Genome sequencing to study the core and pangenomes of soil and plant-associated prokaryotes.</title>
        <authorList>
            <person name="Whitman W."/>
        </authorList>
    </citation>
    <scope>NUCLEOTIDE SEQUENCE [LARGE SCALE GENOMIC DNA]</scope>
    <source>
        <strain evidence="2 3">X5P3</strain>
    </source>
</reference>
<dbReference type="EMBL" id="JACHIO010000018">
    <property type="protein sequence ID" value="MBB5065620.1"/>
    <property type="molecule type" value="Genomic_DNA"/>
</dbReference>
<dbReference type="Pfam" id="PF01609">
    <property type="entry name" value="DDE_Tnp_1"/>
    <property type="match status" value="1"/>
</dbReference>
<name>A0A7W7ZT68_9BACT</name>
<dbReference type="GO" id="GO:0004803">
    <property type="term" value="F:transposase activity"/>
    <property type="evidence" value="ECO:0007669"/>
    <property type="project" value="InterPro"/>
</dbReference>
<proteinExistence type="predicted"/>
<evidence type="ECO:0000313" key="3">
    <source>
        <dbReference type="Proteomes" id="UP000584867"/>
    </source>
</evidence>
<dbReference type="AlphaFoldDB" id="A0A7W7ZT68"/>
<protein>
    <submittedName>
        <fullName evidence="2">Transposase</fullName>
    </submittedName>
</protein>
<feature type="domain" description="Transposase IS4-like" evidence="1">
    <location>
        <begin position="3"/>
        <end position="124"/>
    </location>
</feature>
<gene>
    <name evidence="2" type="ORF">HDF15_003989</name>
</gene>
<accession>A0A7W7ZT68</accession>
<evidence type="ECO:0000259" key="1">
    <source>
        <dbReference type="Pfam" id="PF01609"/>
    </source>
</evidence>
<dbReference type="GO" id="GO:0003677">
    <property type="term" value="F:DNA binding"/>
    <property type="evidence" value="ECO:0007669"/>
    <property type="project" value="InterPro"/>
</dbReference>
<dbReference type="PANTHER" id="PTHR30007:SF1">
    <property type="entry name" value="BLR1914 PROTEIN"/>
    <property type="match status" value="1"/>
</dbReference>
<dbReference type="Proteomes" id="UP000584867">
    <property type="component" value="Unassembled WGS sequence"/>
</dbReference>
<dbReference type="GO" id="GO:0006313">
    <property type="term" value="P:DNA transposition"/>
    <property type="evidence" value="ECO:0007669"/>
    <property type="project" value="InterPro"/>
</dbReference>
<evidence type="ECO:0000313" key="2">
    <source>
        <dbReference type="EMBL" id="MBB5065620.1"/>
    </source>
</evidence>
<comment type="caution">
    <text evidence="2">The sequence shown here is derived from an EMBL/GenBank/DDBJ whole genome shotgun (WGS) entry which is preliminary data.</text>
</comment>
<dbReference type="NCBIfam" id="NF033580">
    <property type="entry name" value="transpos_IS5_3"/>
    <property type="match status" value="1"/>
</dbReference>
<dbReference type="PANTHER" id="PTHR30007">
    <property type="entry name" value="PHP DOMAIN PROTEIN"/>
    <property type="match status" value="1"/>
</dbReference>
<dbReference type="InterPro" id="IPR002559">
    <property type="entry name" value="Transposase_11"/>
</dbReference>
<organism evidence="2 3">
    <name type="scientific">Granulicella mallensis</name>
    <dbReference type="NCBI Taxonomy" id="940614"/>
    <lineage>
        <taxon>Bacteria</taxon>
        <taxon>Pseudomonadati</taxon>
        <taxon>Acidobacteriota</taxon>
        <taxon>Terriglobia</taxon>
        <taxon>Terriglobales</taxon>
        <taxon>Acidobacteriaceae</taxon>
        <taxon>Granulicella</taxon>
    </lineage>
</organism>
<sequence>MSTKIHTTVDALGNPIGFHLTEGQACELDGADVLLPLLEARTVIADKGFDADKRVLEPLKEAGKKAIIPPRANRKVQREYDKELYKARHLIENFFAKLKLFRCIATRYDKTAKNFLAAIHLAATTIWLN</sequence>